<protein>
    <submittedName>
        <fullName evidence="1">Uncharacterized protein</fullName>
    </submittedName>
</protein>
<dbReference type="EMBL" id="JAWDGP010005289">
    <property type="protein sequence ID" value="KAK3758200.1"/>
    <property type="molecule type" value="Genomic_DNA"/>
</dbReference>
<accession>A0AAE0YWG9</accession>
<name>A0AAE0YWG9_9GAST</name>
<sequence>MNTSSSISVVLCDTSSRESFARSAVTHRFTWWISTELSHAVRFAAPRLIYLSCAGLKGRCQYEDVCWIGRPCEVCFAPYQNPEDHVFLGLSMQA</sequence>
<evidence type="ECO:0000313" key="1">
    <source>
        <dbReference type="EMBL" id="KAK3758200.1"/>
    </source>
</evidence>
<organism evidence="1 2">
    <name type="scientific">Elysia crispata</name>
    <name type="common">lettuce slug</name>
    <dbReference type="NCBI Taxonomy" id="231223"/>
    <lineage>
        <taxon>Eukaryota</taxon>
        <taxon>Metazoa</taxon>
        <taxon>Spiralia</taxon>
        <taxon>Lophotrochozoa</taxon>
        <taxon>Mollusca</taxon>
        <taxon>Gastropoda</taxon>
        <taxon>Heterobranchia</taxon>
        <taxon>Euthyneura</taxon>
        <taxon>Panpulmonata</taxon>
        <taxon>Sacoglossa</taxon>
        <taxon>Placobranchoidea</taxon>
        <taxon>Plakobranchidae</taxon>
        <taxon>Elysia</taxon>
    </lineage>
</organism>
<reference evidence="1" key="1">
    <citation type="journal article" date="2023" name="G3 (Bethesda)">
        <title>A reference genome for the long-term kleptoplast-retaining sea slug Elysia crispata morphotype clarki.</title>
        <authorList>
            <person name="Eastman K.E."/>
            <person name="Pendleton A.L."/>
            <person name="Shaikh M.A."/>
            <person name="Suttiyut T."/>
            <person name="Ogas R."/>
            <person name="Tomko P."/>
            <person name="Gavelis G."/>
            <person name="Widhalm J.R."/>
            <person name="Wisecaver J.H."/>
        </authorList>
    </citation>
    <scope>NUCLEOTIDE SEQUENCE</scope>
    <source>
        <strain evidence="1">ECLA1</strain>
    </source>
</reference>
<keyword evidence="2" id="KW-1185">Reference proteome</keyword>
<dbReference type="Proteomes" id="UP001283361">
    <property type="component" value="Unassembled WGS sequence"/>
</dbReference>
<proteinExistence type="predicted"/>
<comment type="caution">
    <text evidence="1">The sequence shown here is derived from an EMBL/GenBank/DDBJ whole genome shotgun (WGS) entry which is preliminary data.</text>
</comment>
<dbReference type="AlphaFoldDB" id="A0AAE0YWG9"/>
<evidence type="ECO:0000313" key="2">
    <source>
        <dbReference type="Proteomes" id="UP001283361"/>
    </source>
</evidence>
<gene>
    <name evidence="1" type="ORF">RRG08_019673</name>
</gene>